<dbReference type="STRING" id="35570.A0A1I8PB90"/>
<feature type="compositionally biased region" description="Gly residues" evidence="1">
    <location>
        <begin position="591"/>
        <end position="600"/>
    </location>
</feature>
<keyword evidence="3" id="KW-0732">Signal</keyword>
<dbReference type="VEuPathDB" id="VectorBase:SCAU006504"/>
<gene>
    <name evidence="4" type="primary">106082234</name>
</gene>
<dbReference type="KEGG" id="scac:106082234"/>
<feature type="compositionally biased region" description="Basic and acidic residues" evidence="1">
    <location>
        <begin position="519"/>
        <end position="529"/>
    </location>
</feature>
<evidence type="ECO:0000313" key="4">
    <source>
        <dbReference type="EnsemblMetazoa" id="SCAU006504-PA"/>
    </source>
</evidence>
<dbReference type="EnsemblMetazoa" id="SCAU006504-RA">
    <property type="protein sequence ID" value="SCAU006504-PA"/>
    <property type="gene ID" value="SCAU006504"/>
</dbReference>
<feature type="chain" id="PRO_5009326498" evidence="3">
    <location>
        <begin position="26"/>
        <end position="647"/>
    </location>
</feature>
<proteinExistence type="predicted"/>
<keyword evidence="2" id="KW-0472">Membrane</keyword>
<keyword evidence="2" id="KW-0812">Transmembrane</keyword>
<feature type="signal peptide" evidence="3">
    <location>
        <begin position="1"/>
        <end position="25"/>
    </location>
</feature>
<dbReference type="InterPro" id="IPR012464">
    <property type="entry name" value="DUF1676"/>
</dbReference>
<evidence type="ECO:0000256" key="2">
    <source>
        <dbReference type="SAM" id="Phobius"/>
    </source>
</evidence>
<protein>
    <submittedName>
        <fullName evidence="4">Uncharacterized protein</fullName>
    </submittedName>
</protein>
<evidence type="ECO:0000313" key="5">
    <source>
        <dbReference type="Proteomes" id="UP000095300"/>
    </source>
</evidence>
<sequence length="647" mass="71298">MEHFNANLVRHFPLISLAIILSASCSSIDALASNKSENFQEFQYCLKKSKNPNLKECIGRSAINFLQRFEEKENVTLAKDFIATKGDNVASRSLVNFLDTDPVDIRGILENAGAVFSQRSLEWHMDSLYPGLMLKIGPSADANSVAQFMLDPTIDERNFNYEEPSTARILTKQYLLPFLLGLKFNLVALVPLLFAIICLLLKKSLFIAKLVVYVSSILGIGGVAGSLASVGNWGSLFGVPPLPPPIPPPHQGAHFPGAVGYFPGKHTVFSQYDQDELQHSGPYKRQDRKVIFDKPREDDSKNSVKTSSSVRQTTASPVLTTPAVDNFYNYEKQMLMQDRSERMRHSNGKLGPSAYDEDYDEVAGVINVSSNHRFKTSNDNSGWKIIRQEAKREFSARQMGRSLAKCFGQDEIMNCLESEFLQTLDTAIGNNDTWQFSDVIALEKNTHMDAQDYERFHNLTSQQRSLGDSMAMKLLQLAQSRSLKLQLPTGVTSLLERKRSISGGIGDFKASSEDTLPQEEGRKKKDKDKNMAMMGGMAMMAMVAQMFLGKVILIAGAAFVMAKIALLVSVLGSLKKGSSGSSGSTEHVIVTGGGGGGGGGHSHEHSSGWHRSMPLQYTQMADGSIAYYEVADNEEEFKRRQTPATGI</sequence>
<feature type="region of interest" description="Disordered" evidence="1">
    <location>
        <begin position="506"/>
        <end position="529"/>
    </location>
</feature>
<reference evidence="4" key="1">
    <citation type="submission" date="2020-05" db="UniProtKB">
        <authorList>
            <consortium name="EnsemblMetazoa"/>
        </authorList>
    </citation>
    <scope>IDENTIFICATION</scope>
    <source>
        <strain evidence="4">USDA</strain>
    </source>
</reference>
<feature type="region of interest" description="Disordered" evidence="1">
    <location>
        <begin position="276"/>
        <end position="316"/>
    </location>
</feature>
<organism evidence="4 5">
    <name type="scientific">Stomoxys calcitrans</name>
    <name type="common">Stable fly</name>
    <name type="synonym">Conops calcitrans</name>
    <dbReference type="NCBI Taxonomy" id="35570"/>
    <lineage>
        <taxon>Eukaryota</taxon>
        <taxon>Metazoa</taxon>
        <taxon>Ecdysozoa</taxon>
        <taxon>Arthropoda</taxon>
        <taxon>Hexapoda</taxon>
        <taxon>Insecta</taxon>
        <taxon>Pterygota</taxon>
        <taxon>Neoptera</taxon>
        <taxon>Endopterygota</taxon>
        <taxon>Diptera</taxon>
        <taxon>Brachycera</taxon>
        <taxon>Muscomorpha</taxon>
        <taxon>Muscoidea</taxon>
        <taxon>Muscidae</taxon>
        <taxon>Stomoxys</taxon>
    </lineage>
</organism>
<evidence type="ECO:0000256" key="3">
    <source>
        <dbReference type="SAM" id="SignalP"/>
    </source>
</evidence>
<feature type="compositionally biased region" description="Basic and acidic residues" evidence="1">
    <location>
        <begin position="284"/>
        <end position="302"/>
    </location>
</feature>
<keyword evidence="2" id="KW-1133">Transmembrane helix</keyword>
<dbReference type="GO" id="GO:0016020">
    <property type="term" value="C:membrane"/>
    <property type="evidence" value="ECO:0007669"/>
    <property type="project" value="TreeGrafter"/>
</dbReference>
<dbReference type="OrthoDB" id="8197686at2759"/>
<keyword evidence="5" id="KW-1185">Reference proteome</keyword>
<feature type="compositionally biased region" description="Polar residues" evidence="1">
    <location>
        <begin position="303"/>
        <end position="316"/>
    </location>
</feature>
<dbReference type="Proteomes" id="UP000095300">
    <property type="component" value="Unassembled WGS sequence"/>
</dbReference>
<dbReference type="AlphaFoldDB" id="A0A1I8PB90"/>
<feature type="transmembrane region" description="Helical" evidence="2">
    <location>
        <begin position="174"/>
        <end position="201"/>
    </location>
</feature>
<feature type="region of interest" description="Disordered" evidence="1">
    <location>
        <begin position="577"/>
        <end position="608"/>
    </location>
</feature>
<dbReference type="Pfam" id="PF07898">
    <property type="entry name" value="DUF1676"/>
    <property type="match status" value="2"/>
</dbReference>
<evidence type="ECO:0000256" key="1">
    <source>
        <dbReference type="SAM" id="MobiDB-lite"/>
    </source>
</evidence>
<dbReference type="PANTHER" id="PTHR21879">
    <property type="entry name" value="FI03362P-RELATED-RELATED"/>
    <property type="match status" value="1"/>
</dbReference>
<name>A0A1I8PB90_STOCA</name>
<dbReference type="PANTHER" id="PTHR21879:SF24">
    <property type="entry name" value="OSIRIS 10B"/>
    <property type="match status" value="1"/>
</dbReference>
<accession>A0A1I8PB90</accession>